<gene>
    <name evidence="3" type="ORF">LNAOJCKE_0451</name>
</gene>
<feature type="region of interest" description="Disordered" evidence="1">
    <location>
        <begin position="72"/>
        <end position="104"/>
    </location>
</feature>
<organism evidence="3 4">
    <name type="scientific">Methylorubrum aminovorans</name>
    <dbReference type="NCBI Taxonomy" id="269069"/>
    <lineage>
        <taxon>Bacteria</taxon>
        <taxon>Pseudomonadati</taxon>
        <taxon>Pseudomonadota</taxon>
        <taxon>Alphaproteobacteria</taxon>
        <taxon>Hyphomicrobiales</taxon>
        <taxon>Methylobacteriaceae</taxon>
        <taxon>Methylorubrum</taxon>
    </lineage>
</organism>
<dbReference type="EMBL" id="BPRC01000001">
    <property type="protein sequence ID" value="GJE63257.1"/>
    <property type="molecule type" value="Genomic_DNA"/>
</dbReference>
<protein>
    <submittedName>
        <fullName evidence="3">Uncharacterized protein</fullName>
    </submittedName>
</protein>
<feature type="signal peptide" evidence="2">
    <location>
        <begin position="1"/>
        <end position="29"/>
    </location>
</feature>
<reference evidence="3" key="2">
    <citation type="submission" date="2021-08" db="EMBL/GenBank/DDBJ databases">
        <authorList>
            <person name="Tani A."/>
            <person name="Ola A."/>
            <person name="Ogura Y."/>
            <person name="Katsura K."/>
            <person name="Hayashi T."/>
        </authorList>
    </citation>
    <scope>NUCLEOTIDE SEQUENCE</scope>
    <source>
        <strain evidence="3">NBRC 15686</strain>
    </source>
</reference>
<evidence type="ECO:0000256" key="2">
    <source>
        <dbReference type="SAM" id="SignalP"/>
    </source>
</evidence>
<comment type="caution">
    <text evidence="3">The sequence shown here is derived from an EMBL/GenBank/DDBJ whole genome shotgun (WGS) entry which is preliminary data.</text>
</comment>
<dbReference type="Proteomes" id="UP001055039">
    <property type="component" value="Unassembled WGS sequence"/>
</dbReference>
<proteinExistence type="predicted"/>
<evidence type="ECO:0000313" key="4">
    <source>
        <dbReference type="Proteomes" id="UP001055039"/>
    </source>
</evidence>
<feature type="compositionally biased region" description="Gly residues" evidence="1">
    <location>
        <begin position="93"/>
        <end position="104"/>
    </location>
</feature>
<sequence length="104" mass="10164">MAFVQEFHMRRTALTLAALSCLGSGAATAQVQPPGPLGGPFPPGTIIQRQTNTTGNTVDYIIAPGATGADTITTNSAAGGNAGQPERAIPQGSAGGGNGGGSSR</sequence>
<name>A0ABQ4U7U2_9HYPH</name>
<reference evidence="3" key="1">
    <citation type="journal article" date="2021" name="Front. Microbiol.">
        <title>Comprehensive Comparative Genomics and Phenotyping of Methylobacterium Species.</title>
        <authorList>
            <person name="Alessa O."/>
            <person name="Ogura Y."/>
            <person name="Fujitani Y."/>
            <person name="Takami H."/>
            <person name="Hayashi T."/>
            <person name="Sahin N."/>
            <person name="Tani A."/>
        </authorList>
    </citation>
    <scope>NUCLEOTIDE SEQUENCE</scope>
    <source>
        <strain evidence="3">NBRC 15686</strain>
    </source>
</reference>
<evidence type="ECO:0000313" key="3">
    <source>
        <dbReference type="EMBL" id="GJE63257.1"/>
    </source>
</evidence>
<keyword evidence="2" id="KW-0732">Signal</keyword>
<evidence type="ECO:0000256" key="1">
    <source>
        <dbReference type="SAM" id="MobiDB-lite"/>
    </source>
</evidence>
<accession>A0ABQ4U7U2</accession>
<keyword evidence="4" id="KW-1185">Reference proteome</keyword>
<feature type="chain" id="PRO_5045749421" evidence="2">
    <location>
        <begin position="30"/>
        <end position="104"/>
    </location>
</feature>